<feature type="transmembrane region" description="Helical" evidence="1">
    <location>
        <begin position="21"/>
        <end position="40"/>
    </location>
</feature>
<evidence type="ECO:0000313" key="5">
    <source>
        <dbReference type="Proteomes" id="UP000255421"/>
    </source>
</evidence>
<protein>
    <submittedName>
        <fullName evidence="3">Uncharacterized protein</fullName>
    </submittedName>
</protein>
<reference evidence="4" key="2">
    <citation type="submission" date="2016-10" db="EMBL/GenBank/DDBJ databases">
        <authorList>
            <person name="Varghese N."/>
            <person name="Submissions S."/>
        </authorList>
    </citation>
    <scope>NUCLEOTIDE SEQUENCE [LARGE SCALE GENOMIC DNA]</scope>
    <source>
        <strain evidence="4">CGMCC 1.12397</strain>
    </source>
</reference>
<reference evidence="3" key="1">
    <citation type="submission" date="2016-10" db="EMBL/GenBank/DDBJ databases">
        <authorList>
            <person name="de Groot N.N."/>
        </authorList>
    </citation>
    <scope>NUCLEOTIDE SEQUENCE [LARGE SCALE GENOMIC DNA]</scope>
    <source>
        <strain evidence="3">CGMCC 1.12397</strain>
    </source>
</reference>
<proteinExistence type="predicted"/>
<feature type="transmembrane region" description="Helical" evidence="1">
    <location>
        <begin position="52"/>
        <end position="73"/>
    </location>
</feature>
<dbReference type="Proteomes" id="UP000255421">
    <property type="component" value="Unassembled WGS sequence"/>
</dbReference>
<sequence length="83" mass="9197">MSKQSLYSQVVEEMEKDGYQLTEQALILVFGGVFGGQAYSITQEGYPLVLELFLYLFIVTIALITIGALHFLISYIRLSDAAG</sequence>
<evidence type="ECO:0000256" key="1">
    <source>
        <dbReference type="SAM" id="Phobius"/>
    </source>
</evidence>
<dbReference type="Proteomes" id="UP000199289">
    <property type="component" value="Unassembled WGS sequence"/>
</dbReference>
<evidence type="ECO:0000313" key="3">
    <source>
        <dbReference type="EMBL" id="SDQ43845.1"/>
    </source>
</evidence>
<evidence type="ECO:0000313" key="2">
    <source>
        <dbReference type="EMBL" id="RDI70538.1"/>
    </source>
</evidence>
<organism evidence="3 4">
    <name type="scientific">Halopelagius longus</name>
    <dbReference type="NCBI Taxonomy" id="1236180"/>
    <lineage>
        <taxon>Archaea</taxon>
        <taxon>Methanobacteriati</taxon>
        <taxon>Methanobacteriota</taxon>
        <taxon>Stenosarchaea group</taxon>
        <taxon>Halobacteria</taxon>
        <taxon>Halobacteriales</taxon>
        <taxon>Haloferacaceae</taxon>
    </lineage>
</organism>
<dbReference type="EMBL" id="QQST01000001">
    <property type="protein sequence ID" value="RDI70538.1"/>
    <property type="molecule type" value="Genomic_DNA"/>
</dbReference>
<evidence type="ECO:0000313" key="4">
    <source>
        <dbReference type="Proteomes" id="UP000199289"/>
    </source>
</evidence>
<dbReference type="OrthoDB" id="350289at2157"/>
<keyword evidence="1" id="KW-1133">Transmembrane helix</keyword>
<keyword evidence="1" id="KW-0472">Membrane</keyword>
<reference evidence="2 5" key="3">
    <citation type="submission" date="2018-07" db="EMBL/GenBank/DDBJ databases">
        <title>Genome sequence of extremly halophilic archaeon Halopelagius longus strain BC12-B1.</title>
        <authorList>
            <person name="Zhang X."/>
        </authorList>
    </citation>
    <scope>NUCLEOTIDE SEQUENCE [LARGE SCALE GENOMIC DNA]</scope>
    <source>
        <strain evidence="2 5">BC12-B1</strain>
    </source>
</reference>
<dbReference type="AlphaFoldDB" id="A0A1H1AVW8"/>
<name>A0A1H1AVW8_9EURY</name>
<keyword evidence="5" id="KW-1185">Reference proteome</keyword>
<accession>A0A1H1AVW8</accession>
<keyword evidence="1" id="KW-0812">Transmembrane</keyword>
<dbReference type="EMBL" id="FNKQ01000002">
    <property type="protein sequence ID" value="SDQ43845.1"/>
    <property type="molecule type" value="Genomic_DNA"/>
</dbReference>
<gene>
    <name evidence="2" type="ORF">DWB78_01700</name>
    <name evidence="3" type="ORF">SAMN05216278_1515</name>
</gene>
<dbReference type="RefSeq" id="WP_092535332.1">
    <property type="nucleotide sequence ID" value="NZ_FNKQ01000002.1"/>
</dbReference>